<keyword evidence="10" id="KW-0414">Isoprene biosynthesis</keyword>
<dbReference type="VEuPathDB" id="FungiDB:LCOR_01279.1"/>
<keyword evidence="7 10" id="KW-0472">Membrane</keyword>
<keyword evidence="6 10" id="KW-1133">Transmembrane helix</keyword>
<organism evidence="11 12">
    <name type="scientific">Lichtheimia corymbifera JMRC:FSU:9682</name>
    <dbReference type="NCBI Taxonomy" id="1263082"/>
    <lineage>
        <taxon>Eukaryota</taxon>
        <taxon>Fungi</taxon>
        <taxon>Fungi incertae sedis</taxon>
        <taxon>Mucoromycota</taxon>
        <taxon>Mucoromycotina</taxon>
        <taxon>Mucoromycetes</taxon>
        <taxon>Mucorales</taxon>
        <taxon>Lichtheimiaceae</taxon>
        <taxon>Lichtheimia</taxon>
    </lineage>
</organism>
<dbReference type="Gene3D" id="1.20.120.1780">
    <property type="entry name" value="UbiA prenyltransferase"/>
    <property type="match status" value="1"/>
</dbReference>
<dbReference type="HAMAP" id="MF_01635">
    <property type="entry name" value="UbiA"/>
    <property type="match status" value="1"/>
</dbReference>
<dbReference type="PROSITE" id="PS00943">
    <property type="entry name" value="UBIA"/>
    <property type="match status" value="1"/>
</dbReference>
<dbReference type="GO" id="GO:0008299">
    <property type="term" value="P:isoprenoid biosynthetic process"/>
    <property type="evidence" value="ECO:0007669"/>
    <property type="project" value="UniProtKB-UniRule"/>
</dbReference>
<dbReference type="PANTHER" id="PTHR11048">
    <property type="entry name" value="PRENYLTRANSFERASES"/>
    <property type="match status" value="1"/>
</dbReference>
<dbReference type="OrthoDB" id="18170at2759"/>
<evidence type="ECO:0000256" key="3">
    <source>
        <dbReference type="ARBA" id="ARBA00005985"/>
    </source>
</evidence>
<proteinExistence type="inferred from homology"/>
<dbReference type="AlphaFoldDB" id="A0A068RIU8"/>
<evidence type="ECO:0000256" key="2">
    <source>
        <dbReference type="ARBA" id="ARBA00004292"/>
    </source>
</evidence>
<comment type="pathway">
    <text evidence="10">Cofactor biosynthesis; ubiquinone biosynthesis.</text>
</comment>
<dbReference type="GO" id="GO:0008412">
    <property type="term" value="F:4-hydroxybenzoate polyprenyltransferase activity"/>
    <property type="evidence" value="ECO:0007669"/>
    <property type="project" value="UniProtKB-EC"/>
</dbReference>
<dbReference type="UniPathway" id="UPA00232"/>
<comment type="subcellular location">
    <subcellularLocation>
        <location evidence="2 10">Mitochondrion inner membrane</location>
        <topology evidence="2 10">Multi-pass membrane protein</topology>
        <orientation evidence="2 10">Matrix side</orientation>
    </subcellularLocation>
</comment>
<reference evidence="11" key="1">
    <citation type="submission" date="2013-08" db="EMBL/GenBank/DDBJ databases">
        <title>Gene expansion shapes genome architecture in the human pathogen Lichtheimia corymbifera: an evolutionary genomics analysis in the ancient terrestrial Mucorales (Mucoromycotina).</title>
        <authorList>
            <person name="Schwartze V.U."/>
            <person name="Winter S."/>
            <person name="Shelest E."/>
            <person name="Marcet-Houben M."/>
            <person name="Horn F."/>
            <person name="Wehner S."/>
            <person name="Hoffmann K."/>
            <person name="Riege K."/>
            <person name="Sammeth M."/>
            <person name="Nowrousian M."/>
            <person name="Valiante V."/>
            <person name="Linde J."/>
            <person name="Jacobsen I.D."/>
            <person name="Marz M."/>
            <person name="Brakhage A.A."/>
            <person name="Gabaldon T."/>
            <person name="Bocker S."/>
            <person name="Voigt K."/>
        </authorList>
    </citation>
    <scope>NUCLEOTIDE SEQUENCE [LARGE SCALE GENOMIC DNA]</scope>
    <source>
        <strain evidence="11">FSU 9682</strain>
    </source>
</reference>
<feature type="transmembrane region" description="Helical" evidence="10">
    <location>
        <begin position="99"/>
        <end position="118"/>
    </location>
</feature>
<dbReference type="EC" id="2.5.1.39" evidence="10"/>
<dbReference type="GO" id="GO:0005743">
    <property type="term" value="C:mitochondrial inner membrane"/>
    <property type="evidence" value="ECO:0007669"/>
    <property type="project" value="UniProtKB-SubCell"/>
</dbReference>
<feature type="transmembrane region" description="Helical" evidence="10">
    <location>
        <begin position="124"/>
        <end position="144"/>
    </location>
</feature>
<comment type="similarity">
    <text evidence="3 10">Belongs to the UbiA prenyltransferase family.</text>
</comment>
<dbReference type="InterPro" id="IPR000537">
    <property type="entry name" value="UbiA_prenyltransferase"/>
</dbReference>
<comment type="function">
    <text evidence="9 10">Catalyzes the prenylation of para-hydroxybenzoate (PHB) with an all-trans polyprenyl group. Mediates the second step in the final reaction sequence of coenzyme Q (CoQ) biosynthesis, which is the condensation of the polyisoprenoid side chain with PHB, generating the first membrane-bound Q intermediate.</text>
</comment>
<evidence type="ECO:0000256" key="7">
    <source>
        <dbReference type="ARBA" id="ARBA00023136"/>
    </source>
</evidence>
<evidence type="ECO:0000256" key="4">
    <source>
        <dbReference type="ARBA" id="ARBA00022679"/>
    </source>
</evidence>
<comment type="catalytic activity">
    <reaction evidence="8 10">
        <text>an all-trans-polyprenyl diphosphate + 4-hydroxybenzoate = a 4-hydroxy-3-(all-trans-polyprenyl)benzoate + diphosphate</text>
        <dbReference type="Rhea" id="RHEA:44504"/>
        <dbReference type="Rhea" id="RHEA-COMP:9514"/>
        <dbReference type="Rhea" id="RHEA-COMP:9564"/>
        <dbReference type="ChEBI" id="CHEBI:17879"/>
        <dbReference type="ChEBI" id="CHEBI:33019"/>
        <dbReference type="ChEBI" id="CHEBI:58914"/>
        <dbReference type="ChEBI" id="CHEBI:78396"/>
        <dbReference type="EC" id="2.5.1.39"/>
    </reaction>
</comment>
<dbReference type="FunFam" id="1.20.120.1780:FF:000001">
    <property type="entry name" value="4-hydroxybenzoate octaprenyltransferase"/>
    <property type="match status" value="1"/>
</dbReference>
<evidence type="ECO:0000313" key="11">
    <source>
        <dbReference type="EMBL" id="CDH49537.1"/>
    </source>
</evidence>
<evidence type="ECO:0000313" key="12">
    <source>
        <dbReference type="Proteomes" id="UP000027586"/>
    </source>
</evidence>
<evidence type="ECO:0000256" key="9">
    <source>
        <dbReference type="ARBA" id="ARBA00058997"/>
    </source>
</evidence>
<keyword evidence="5 10" id="KW-0812">Transmembrane</keyword>
<dbReference type="EMBL" id="CBTN010000003">
    <property type="protein sequence ID" value="CDH49537.1"/>
    <property type="molecule type" value="Genomic_DNA"/>
</dbReference>
<dbReference type="InterPro" id="IPR044878">
    <property type="entry name" value="UbiA_sf"/>
</dbReference>
<dbReference type="Proteomes" id="UP000027586">
    <property type="component" value="Unassembled WGS sequence"/>
</dbReference>
<feature type="transmembrane region" description="Helical" evidence="10">
    <location>
        <begin position="243"/>
        <end position="262"/>
    </location>
</feature>
<evidence type="ECO:0000256" key="10">
    <source>
        <dbReference type="HAMAP-Rule" id="MF_03189"/>
    </source>
</evidence>
<keyword evidence="12" id="KW-1185">Reference proteome</keyword>
<evidence type="ECO:0000256" key="6">
    <source>
        <dbReference type="ARBA" id="ARBA00022989"/>
    </source>
</evidence>
<evidence type="ECO:0000256" key="5">
    <source>
        <dbReference type="ARBA" id="ARBA00022692"/>
    </source>
</evidence>
<evidence type="ECO:0000256" key="1">
    <source>
        <dbReference type="ARBA" id="ARBA00001946"/>
    </source>
</evidence>
<dbReference type="STRING" id="1263082.A0A068RIU8"/>
<protein>
    <recommendedName>
        <fullName evidence="10">4-hydroxybenzoate polyprenyltransferase, mitochondrial</fullName>
        <shortName evidence="10">4-HB polyprenyltransferase</shortName>
        <ecNumber evidence="10">2.5.1.39</ecNumber>
    </recommendedName>
    <alternativeName>
        <fullName evidence="10">Para-hydroxybenzoate--polyprenyltransferase</fullName>
        <shortName evidence="10">PHB:PPT</shortName>
        <shortName evidence="10">PHB:polyprenyltransferase</shortName>
    </alternativeName>
</protein>
<dbReference type="Pfam" id="PF01040">
    <property type="entry name" value="UbiA"/>
    <property type="match status" value="1"/>
</dbReference>
<feature type="transmembrane region" description="Helical" evidence="10">
    <location>
        <begin position="164"/>
        <end position="189"/>
    </location>
</feature>
<name>A0A068RIU8_9FUNG</name>
<dbReference type="FunFam" id="1.10.357.140:FF:000003">
    <property type="entry name" value="4-hydroxybenzoate polyprenyltransferase, mitochondrial"/>
    <property type="match status" value="1"/>
</dbReference>
<comment type="caution">
    <text evidence="11">The sequence shown here is derived from an EMBL/GenBank/DDBJ whole genome shotgun (WGS) entry which is preliminary data.</text>
</comment>
<keyword evidence="10" id="KW-0496">Mitochondrion</keyword>
<keyword evidence="10" id="KW-0831">Ubiquinone biosynthesis</keyword>
<sequence>MRLSSAIHLTRTALQPLQKNAWIKSTCLPKARVLSTPLYRHGWQPSTIRMTTTANIPSDSTRADSKPKRILYGGWIDKLPEKWAPYAFLARIDKPIGTWLLFWPCAWSATMAAYSHHFSEWDTAVMIAAMGFGAVAMRGAGCTINDLWDRNMDNKVERTKIRPVAAGTVTVPQAIAFTGAQMFCALGTFMMLNNYTKVLSLSSLALVVTYPLMKRVTYWPQVVLGLAFNYGALVGWSAMTGSLDLAVCAPLYLGGVAWTLTYDTIYAHQDKRDDVLAGVKSTALRFGDKTPQWLTGFSSAFVGLTALAGYMNGQGLPFYLISVGGTAAHLAWQLRTVNYDDPKSCWQKFASNKQIGAIVWSGLLADTALAASYVA</sequence>
<dbReference type="InterPro" id="IPR030470">
    <property type="entry name" value="UbiA_prenylTrfase_CS"/>
</dbReference>
<dbReference type="GO" id="GO:0006744">
    <property type="term" value="P:ubiquinone biosynthetic process"/>
    <property type="evidence" value="ECO:0007669"/>
    <property type="project" value="UniProtKB-UniRule"/>
</dbReference>
<dbReference type="PANTHER" id="PTHR11048:SF28">
    <property type="entry name" value="4-HYDROXYBENZOATE POLYPRENYLTRANSFERASE, MITOCHONDRIAL"/>
    <property type="match status" value="1"/>
</dbReference>
<dbReference type="NCBIfam" id="TIGR01474">
    <property type="entry name" value="ubiA_proteo"/>
    <property type="match status" value="1"/>
</dbReference>
<dbReference type="InterPro" id="IPR006370">
    <property type="entry name" value="HB_polyprenyltransferase-like"/>
</dbReference>
<keyword evidence="10" id="KW-0999">Mitochondrion inner membrane</keyword>
<gene>
    <name evidence="11" type="ORF">LCOR_01279.1</name>
</gene>
<accession>A0A068RIU8</accession>
<feature type="transmembrane region" description="Helical" evidence="10">
    <location>
        <begin position="218"/>
        <end position="237"/>
    </location>
</feature>
<comment type="cofactor">
    <cofactor evidence="1 10">
        <name>Mg(2+)</name>
        <dbReference type="ChEBI" id="CHEBI:18420"/>
    </cofactor>
</comment>
<dbReference type="InterPro" id="IPR039653">
    <property type="entry name" value="Prenyltransferase"/>
</dbReference>
<dbReference type="CDD" id="cd13959">
    <property type="entry name" value="PT_UbiA_COQ2"/>
    <property type="match status" value="1"/>
</dbReference>
<dbReference type="Gene3D" id="1.10.357.140">
    <property type="entry name" value="UbiA prenyltransferase"/>
    <property type="match status" value="1"/>
</dbReference>
<evidence type="ECO:0000256" key="8">
    <source>
        <dbReference type="ARBA" id="ARBA00052313"/>
    </source>
</evidence>
<keyword evidence="4 10" id="KW-0808">Transferase</keyword>